<keyword evidence="1" id="KW-0732">Signal</keyword>
<comment type="caution">
    <text evidence="2">The sequence shown here is derived from an EMBL/GenBank/DDBJ whole genome shotgun (WGS) entry which is preliminary data.</text>
</comment>
<dbReference type="Proteomes" id="UP000037510">
    <property type="component" value="Unassembled WGS sequence"/>
</dbReference>
<proteinExistence type="predicted"/>
<feature type="signal peptide" evidence="1">
    <location>
        <begin position="1"/>
        <end position="23"/>
    </location>
</feature>
<gene>
    <name evidence="2" type="ORF">OBRU01_07279</name>
</gene>
<dbReference type="STRING" id="104452.A0A0L7LJA7"/>
<dbReference type="EMBL" id="JTDY01000896">
    <property type="protein sequence ID" value="KOB75515.1"/>
    <property type="molecule type" value="Genomic_DNA"/>
</dbReference>
<organism evidence="2 3">
    <name type="scientific">Operophtera brumata</name>
    <name type="common">Winter moth</name>
    <name type="synonym">Phalaena brumata</name>
    <dbReference type="NCBI Taxonomy" id="104452"/>
    <lineage>
        <taxon>Eukaryota</taxon>
        <taxon>Metazoa</taxon>
        <taxon>Ecdysozoa</taxon>
        <taxon>Arthropoda</taxon>
        <taxon>Hexapoda</taxon>
        <taxon>Insecta</taxon>
        <taxon>Pterygota</taxon>
        <taxon>Neoptera</taxon>
        <taxon>Endopterygota</taxon>
        <taxon>Lepidoptera</taxon>
        <taxon>Glossata</taxon>
        <taxon>Ditrysia</taxon>
        <taxon>Geometroidea</taxon>
        <taxon>Geometridae</taxon>
        <taxon>Larentiinae</taxon>
        <taxon>Operophtera</taxon>
    </lineage>
</organism>
<evidence type="ECO:0000313" key="3">
    <source>
        <dbReference type="Proteomes" id="UP000037510"/>
    </source>
</evidence>
<reference evidence="2 3" key="1">
    <citation type="journal article" date="2015" name="Genome Biol. Evol.">
        <title>The genome of winter moth (Operophtera brumata) provides a genomic perspective on sexual dimorphism and phenology.</title>
        <authorList>
            <person name="Derks M.F."/>
            <person name="Smit S."/>
            <person name="Salis L."/>
            <person name="Schijlen E."/>
            <person name="Bossers A."/>
            <person name="Mateman C."/>
            <person name="Pijl A.S."/>
            <person name="de Ridder D."/>
            <person name="Groenen M.A."/>
            <person name="Visser M.E."/>
            <person name="Megens H.J."/>
        </authorList>
    </citation>
    <scope>NUCLEOTIDE SEQUENCE [LARGE SCALE GENOMIC DNA]</scope>
    <source>
        <strain evidence="2">WM2013NL</strain>
        <tissue evidence="2">Head and thorax</tissue>
    </source>
</reference>
<sequence>MLRFMSAVCVTIVLLSLADLSEANYKTAPMNGIMFGKRGPLDYDSRVKTFTSLCEIANEACQTWFPPQENK</sequence>
<keyword evidence="3" id="KW-1185">Reference proteome</keyword>
<evidence type="ECO:0000313" key="2">
    <source>
        <dbReference type="EMBL" id="KOB75515.1"/>
    </source>
</evidence>
<feature type="chain" id="PRO_5005573480" evidence="1">
    <location>
        <begin position="24"/>
        <end position="71"/>
    </location>
</feature>
<name>A0A0L7LJA7_OPEBR</name>
<protein>
    <submittedName>
        <fullName evidence="2">IMFamide</fullName>
    </submittedName>
</protein>
<dbReference type="AlphaFoldDB" id="A0A0L7LJA7"/>
<evidence type="ECO:0000256" key="1">
    <source>
        <dbReference type="SAM" id="SignalP"/>
    </source>
</evidence>
<accession>A0A0L7LJA7</accession>